<keyword evidence="4 6" id="KW-0808">Transferase</keyword>
<feature type="binding site" evidence="6">
    <location>
        <position position="85"/>
    </location>
    <ligand>
        <name>S-adenosyl-L-methionine</name>
        <dbReference type="ChEBI" id="CHEBI:59789"/>
    </ligand>
</feature>
<dbReference type="PANTHER" id="PTHR31760">
    <property type="entry name" value="S-ADENOSYL-L-METHIONINE-DEPENDENT METHYLTRANSFERASES SUPERFAMILY PROTEIN"/>
    <property type="match status" value="1"/>
</dbReference>
<dbReference type="Proteomes" id="UP000503640">
    <property type="component" value="Unassembled WGS sequence"/>
</dbReference>
<accession>A0A7I9VNZ1</accession>
<dbReference type="InterPro" id="IPR029063">
    <property type="entry name" value="SAM-dependent_MTases_sf"/>
</dbReference>
<comment type="subcellular location">
    <subcellularLocation>
        <location evidence="6">Cytoplasm</location>
    </subcellularLocation>
</comment>
<keyword evidence="2 6" id="KW-0698">rRNA processing</keyword>
<proteinExistence type="inferred from homology"/>
<dbReference type="InterPro" id="IPR003682">
    <property type="entry name" value="rRNA_ssu_MeTfrase_G"/>
</dbReference>
<dbReference type="Gene3D" id="3.40.50.150">
    <property type="entry name" value="Vaccinia Virus protein VP39"/>
    <property type="match status" value="1"/>
</dbReference>
<keyword evidence="1 6" id="KW-0963">Cytoplasm</keyword>
<dbReference type="EMBL" id="BJTG01000005">
    <property type="protein sequence ID" value="GEJ57687.1"/>
    <property type="molecule type" value="Genomic_DNA"/>
</dbReference>
<organism evidence="7 8">
    <name type="scientific">Anaeromyxobacter diazotrophicus</name>
    <dbReference type="NCBI Taxonomy" id="2590199"/>
    <lineage>
        <taxon>Bacteria</taxon>
        <taxon>Pseudomonadati</taxon>
        <taxon>Myxococcota</taxon>
        <taxon>Myxococcia</taxon>
        <taxon>Myxococcales</taxon>
        <taxon>Cystobacterineae</taxon>
        <taxon>Anaeromyxobacteraceae</taxon>
        <taxon>Anaeromyxobacter</taxon>
    </lineage>
</organism>
<keyword evidence="8" id="KW-1185">Reference proteome</keyword>
<evidence type="ECO:0000256" key="6">
    <source>
        <dbReference type="HAMAP-Rule" id="MF_00074"/>
    </source>
</evidence>
<comment type="function">
    <text evidence="6">Specifically methylates the N7 position of a guanine in 16S rRNA.</text>
</comment>
<dbReference type="NCBIfam" id="TIGR00138">
    <property type="entry name" value="rsmG_gidB"/>
    <property type="match status" value="1"/>
</dbReference>
<comment type="caution">
    <text evidence="6">Lacks conserved residue(s) required for the propagation of feature annotation.</text>
</comment>
<feature type="binding site" evidence="6">
    <location>
        <position position="148"/>
    </location>
    <ligand>
        <name>S-adenosyl-L-methionine</name>
        <dbReference type="ChEBI" id="CHEBI:59789"/>
    </ligand>
</feature>
<dbReference type="HAMAP" id="MF_00074">
    <property type="entry name" value="16SrRNA_methyltr_G"/>
    <property type="match status" value="1"/>
</dbReference>
<evidence type="ECO:0000256" key="2">
    <source>
        <dbReference type="ARBA" id="ARBA00022552"/>
    </source>
</evidence>
<evidence type="ECO:0000313" key="7">
    <source>
        <dbReference type="EMBL" id="GEJ57687.1"/>
    </source>
</evidence>
<keyword evidence="3 6" id="KW-0489">Methyltransferase</keyword>
<dbReference type="RefSeq" id="WP_176065495.1">
    <property type="nucleotide sequence ID" value="NZ_BJTG01000005.1"/>
</dbReference>
<dbReference type="Pfam" id="PF02527">
    <property type="entry name" value="GidB"/>
    <property type="match status" value="1"/>
</dbReference>
<dbReference type="AlphaFoldDB" id="A0A7I9VNZ1"/>
<sequence>MPLGPAFDDALAGGLAALGLEVDAAARARLAAFAERLLAWNRKVNLTAITGPAEVAELHLVDSLALLRTLGGAATLLDVGSGAGLPGVALACARPGLEVTCCDVVQKKVAFLKAVTAELDLPVRARAVRAAGDPEAEGLPRCEAVVSRAFTDPARWLPLGARYLAPGGRLFAMLGREAGGEAELAALGAEHGLALEALDRFTLPRSGHARAVARFRAR</sequence>
<feature type="binding site" evidence="6">
    <location>
        <position position="80"/>
    </location>
    <ligand>
        <name>S-adenosyl-L-methionine</name>
        <dbReference type="ChEBI" id="CHEBI:59789"/>
    </ligand>
</feature>
<evidence type="ECO:0000256" key="3">
    <source>
        <dbReference type="ARBA" id="ARBA00022603"/>
    </source>
</evidence>
<dbReference type="SUPFAM" id="SSF53335">
    <property type="entry name" value="S-adenosyl-L-methionine-dependent methyltransferases"/>
    <property type="match status" value="1"/>
</dbReference>
<dbReference type="CDD" id="cd02440">
    <property type="entry name" value="AdoMet_MTases"/>
    <property type="match status" value="1"/>
</dbReference>
<evidence type="ECO:0000256" key="4">
    <source>
        <dbReference type="ARBA" id="ARBA00022679"/>
    </source>
</evidence>
<evidence type="ECO:0000313" key="8">
    <source>
        <dbReference type="Proteomes" id="UP000503640"/>
    </source>
</evidence>
<gene>
    <name evidence="6 7" type="primary">rsmG</name>
    <name evidence="7" type="ORF">AMYX_24280</name>
</gene>
<dbReference type="PANTHER" id="PTHR31760:SF0">
    <property type="entry name" value="S-ADENOSYL-L-METHIONINE-DEPENDENT METHYLTRANSFERASES SUPERFAMILY PROTEIN"/>
    <property type="match status" value="1"/>
</dbReference>
<name>A0A7I9VNZ1_9BACT</name>
<protein>
    <recommendedName>
        <fullName evidence="6">Ribosomal RNA small subunit methyltransferase G</fullName>
        <ecNumber evidence="6">2.1.1.-</ecNumber>
    </recommendedName>
    <alternativeName>
        <fullName evidence="6">16S rRNA 7-methylguanosine methyltransferase</fullName>
        <shortName evidence="6">16S rRNA m7G methyltransferase</shortName>
    </alternativeName>
</protein>
<evidence type="ECO:0000256" key="5">
    <source>
        <dbReference type="ARBA" id="ARBA00022691"/>
    </source>
</evidence>
<keyword evidence="5 6" id="KW-0949">S-adenosyl-L-methionine</keyword>
<reference evidence="8" key="1">
    <citation type="journal article" date="2020" name="Appl. Environ. Microbiol.">
        <title>Diazotrophic Anaeromyxobacter Isolates from Soils.</title>
        <authorList>
            <person name="Masuda Y."/>
            <person name="Yamanaka H."/>
            <person name="Xu Z.X."/>
            <person name="Shiratori Y."/>
            <person name="Aono T."/>
            <person name="Amachi S."/>
            <person name="Senoo K."/>
            <person name="Itoh H."/>
        </authorList>
    </citation>
    <scope>NUCLEOTIDE SEQUENCE [LARGE SCALE GENOMIC DNA]</scope>
    <source>
        <strain evidence="8">R267</strain>
    </source>
</reference>
<dbReference type="GO" id="GO:0005829">
    <property type="term" value="C:cytosol"/>
    <property type="evidence" value="ECO:0007669"/>
    <property type="project" value="TreeGrafter"/>
</dbReference>
<comment type="caution">
    <text evidence="7">The sequence shown here is derived from an EMBL/GenBank/DDBJ whole genome shotgun (WGS) entry which is preliminary data.</text>
</comment>
<comment type="similarity">
    <text evidence="6">Belongs to the methyltransferase superfamily. RNA methyltransferase RsmG family.</text>
</comment>
<evidence type="ECO:0000256" key="1">
    <source>
        <dbReference type="ARBA" id="ARBA00022490"/>
    </source>
</evidence>
<dbReference type="GO" id="GO:0070043">
    <property type="term" value="F:rRNA (guanine-N7-)-methyltransferase activity"/>
    <property type="evidence" value="ECO:0007669"/>
    <property type="project" value="UniProtKB-UniRule"/>
</dbReference>
<dbReference type="EC" id="2.1.1.-" evidence="6"/>